<feature type="transmembrane region" description="Helical" evidence="14">
    <location>
        <begin position="245"/>
        <end position="264"/>
    </location>
</feature>
<dbReference type="Pfam" id="PF13473">
    <property type="entry name" value="Cupredoxin_1"/>
    <property type="match status" value="1"/>
</dbReference>
<keyword evidence="14" id="KW-0812">Transmembrane</keyword>
<feature type="binding site" description="type 1 copper site" evidence="12">
    <location>
        <position position="861"/>
    </location>
    <ligand>
        <name>Cu cation</name>
        <dbReference type="ChEBI" id="CHEBI:23378"/>
        <label>1</label>
    </ligand>
</feature>
<keyword evidence="7 12" id="KW-0479">Metal-binding</keyword>
<feature type="transmembrane region" description="Helical" evidence="14">
    <location>
        <begin position="146"/>
        <end position="168"/>
    </location>
</feature>
<dbReference type="PANTHER" id="PTHR11709:SF394">
    <property type="entry name" value="FI03373P-RELATED"/>
    <property type="match status" value="1"/>
</dbReference>
<dbReference type="EC" id="1.7.2.1" evidence="5"/>
<dbReference type="Gene3D" id="2.60.40.420">
    <property type="entry name" value="Cupredoxins - blue copper proteins"/>
    <property type="match status" value="3"/>
</dbReference>
<evidence type="ECO:0000313" key="18">
    <source>
        <dbReference type="Proteomes" id="UP000233781"/>
    </source>
</evidence>
<dbReference type="PANTHER" id="PTHR11709">
    <property type="entry name" value="MULTI-COPPER OXIDASE"/>
    <property type="match status" value="1"/>
</dbReference>
<feature type="transmembrane region" description="Helical" evidence="14">
    <location>
        <begin position="180"/>
        <end position="202"/>
    </location>
</feature>
<evidence type="ECO:0000256" key="4">
    <source>
        <dbReference type="ARBA" id="ARBA00011233"/>
    </source>
</evidence>
<feature type="transmembrane region" description="Helical" evidence="14">
    <location>
        <begin position="361"/>
        <end position="379"/>
    </location>
</feature>
<dbReference type="CDD" id="cd11020">
    <property type="entry name" value="CuRO_1_CuNIR"/>
    <property type="match status" value="1"/>
</dbReference>
<feature type="binding site" description="type 1 copper site" evidence="12">
    <location>
        <position position="671"/>
    </location>
    <ligand>
        <name>Cu cation</name>
        <dbReference type="ChEBI" id="CHEBI:23378"/>
        <label>1</label>
    </ligand>
</feature>
<keyword evidence="14" id="KW-1133">Transmembrane helix</keyword>
<accession>A0A2N3YGZ8</accession>
<feature type="transmembrane region" description="Helical" evidence="14">
    <location>
        <begin position="222"/>
        <end position="239"/>
    </location>
</feature>
<evidence type="ECO:0000256" key="10">
    <source>
        <dbReference type="ARBA" id="ARBA00023008"/>
    </source>
</evidence>
<gene>
    <name evidence="17" type="ORF">ATL31_0906</name>
</gene>
<evidence type="ECO:0000256" key="13">
    <source>
        <dbReference type="SAM" id="MobiDB-lite"/>
    </source>
</evidence>
<evidence type="ECO:0000256" key="2">
    <source>
        <dbReference type="ARBA" id="ARBA00001973"/>
    </source>
</evidence>
<dbReference type="GO" id="GO:0050421">
    <property type="term" value="F:nitrite reductase (NO-forming) activity"/>
    <property type="evidence" value="ECO:0007669"/>
    <property type="project" value="UniProtKB-EC"/>
</dbReference>
<comment type="similarity">
    <text evidence="3">Belongs to the multicopper oxidase family.</text>
</comment>
<feature type="transmembrane region" description="Helical" evidence="14">
    <location>
        <begin position="424"/>
        <end position="445"/>
    </location>
</feature>
<dbReference type="InterPro" id="IPR028096">
    <property type="entry name" value="EfeO_Cupredoxin"/>
</dbReference>
<protein>
    <recommendedName>
        <fullName evidence="6">Copper-containing nitrite reductase</fullName>
        <ecNumber evidence="5">1.7.2.1</ecNumber>
    </recommendedName>
</protein>
<feature type="transmembrane region" description="Helical" evidence="14">
    <location>
        <begin position="385"/>
        <end position="403"/>
    </location>
</feature>
<feature type="region of interest" description="Disordered" evidence="13">
    <location>
        <begin position="568"/>
        <end position="603"/>
    </location>
</feature>
<dbReference type="InterPro" id="IPR011707">
    <property type="entry name" value="Cu-oxidase-like_N"/>
</dbReference>
<keyword evidence="14" id="KW-0472">Membrane</keyword>
<evidence type="ECO:0000256" key="14">
    <source>
        <dbReference type="SAM" id="Phobius"/>
    </source>
</evidence>
<feature type="transmembrane region" description="Helical" evidence="14">
    <location>
        <begin position="90"/>
        <end position="106"/>
    </location>
</feature>
<dbReference type="EMBL" id="PJNE01000001">
    <property type="protein sequence ID" value="PKW26101.1"/>
    <property type="molecule type" value="Genomic_DNA"/>
</dbReference>
<comment type="subunit">
    <text evidence="4">Homotrimer.</text>
</comment>
<feature type="transmembrane region" description="Helical" evidence="14">
    <location>
        <begin position="276"/>
        <end position="300"/>
    </location>
</feature>
<evidence type="ECO:0000256" key="6">
    <source>
        <dbReference type="ARBA" id="ARBA00017290"/>
    </source>
</evidence>
<comment type="cofactor">
    <cofactor evidence="2 12">
        <name>Cu(2+)</name>
        <dbReference type="ChEBI" id="CHEBI:29036"/>
    </cofactor>
</comment>
<evidence type="ECO:0000259" key="15">
    <source>
        <dbReference type="Pfam" id="PF07732"/>
    </source>
</evidence>
<evidence type="ECO:0000256" key="8">
    <source>
        <dbReference type="ARBA" id="ARBA00022737"/>
    </source>
</evidence>
<dbReference type="Proteomes" id="UP000233781">
    <property type="component" value="Unassembled WGS sequence"/>
</dbReference>
<evidence type="ECO:0000256" key="11">
    <source>
        <dbReference type="ARBA" id="ARBA00049340"/>
    </source>
</evidence>
<feature type="transmembrane region" description="Helical" evidence="14">
    <location>
        <begin position="27"/>
        <end position="44"/>
    </location>
</feature>
<evidence type="ECO:0000256" key="9">
    <source>
        <dbReference type="ARBA" id="ARBA00023002"/>
    </source>
</evidence>
<evidence type="ECO:0000256" key="1">
    <source>
        <dbReference type="ARBA" id="ARBA00001960"/>
    </source>
</evidence>
<evidence type="ECO:0000256" key="3">
    <source>
        <dbReference type="ARBA" id="ARBA00010609"/>
    </source>
</evidence>
<proteinExistence type="inferred from homology"/>
<comment type="caution">
    <text evidence="17">The sequence shown here is derived from an EMBL/GenBank/DDBJ whole genome shotgun (WGS) entry which is preliminary data.</text>
</comment>
<dbReference type="AlphaFoldDB" id="A0A2N3YGZ8"/>
<dbReference type="InterPro" id="IPR001287">
    <property type="entry name" value="NO2-reductase_Cu"/>
</dbReference>
<feature type="domain" description="Plastocyanin-like" evidence="15">
    <location>
        <begin position="624"/>
        <end position="728"/>
    </location>
</feature>
<evidence type="ECO:0000313" key="17">
    <source>
        <dbReference type="EMBL" id="PKW26101.1"/>
    </source>
</evidence>
<dbReference type="Pfam" id="PF07732">
    <property type="entry name" value="Cu-oxidase_3"/>
    <property type="match status" value="1"/>
</dbReference>
<keyword evidence="10 12" id="KW-0186">Copper</keyword>
<dbReference type="SUPFAM" id="SSF49503">
    <property type="entry name" value="Cupredoxins"/>
    <property type="match status" value="3"/>
</dbReference>
<keyword evidence="9" id="KW-0560">Oxidoreductase</keyword>
<dbReference type="RefSeq" id="WP_245861909.1">
    <property type="nucleotide sequence ID" value="NZ_PJNE01000001.1"/>
</dbReference>
<feature type="transmembrane region" description="Helical" evidence="14">
    <location>
        <begin position="50"/>
        <end position="70"/>
    </location>
</feature>
<comment type="cofactor">
    <cofactor evidence="1 12">
        <name>Cu(+)</name>
        <dbReference type="ChEBI" id="CHEBI:49552"/>
    </cofactor>
</comment>
<feature type="binding site" description="type 1 copper site" evidence="12">
    <location>
        <position position="714"/>
    </location>
    <ligand>
        <name>Cu cation</name>
        <dbReference type="ChEBI" id="CHEBI:23378"/>
        <label>1</label>
    </ligand>
</feature>
<evidence type="ECO:0000256" key="5">
    <source>
        <dbReference type="ARBA" id="ARBA00011882"/>
    </source>
</evidence>
<name>A0A2N3YGZ8_9MICO</name>
<dbReference type="InterPro" id="IPR045087">
    <property type="entry name" value="Cu-oxidase_fam"/>
</dbReference>
<dbReference type="PRINTS" id="PR00695">
    <property type="entry name" value="CUNO2RDTASE"/>
</dbReference>
<feature type="binding site" description="type 1 copper site" evidence="12">
    <location>
        <position position="706"/>
    </location>
    <ligand>
        <name>Cu cation</name>
        <dbReference type="ChEBI" id="CHEBI:23378"/>
        <label>1</label>
    </ligand>
</feature>
<reference evidence="17 18" key="1">
    <citation type="submission" date="2017-12" db="EMBL/GenBank/DDBJ databases">
        <title>Sequencing the genomes of 1000 Actinobacteria strains.</title>
        <authorList>
            <person name="Klenk H.-P."/>
        </authorList>
    </citation>
    <scope>NUCLEOTIDE SEQUENCE [LARGE SCALE GENOMIC DNA]</scope>
    <source>
        <strain evidence="17 18">DSM 12806</strain>
    </source>
</reference>
<keyword evidence="8" id="KW-0677">Repeat</keyword>
<evidence type="ECO:0000259" key="16">
    <source>
        <dbReference type="Pfam" id="PF13473"/>
    </source>
</evidence>
<feature type="compositionally biased region" description="Low complexity" evidence="13">
    <location>
        <begin position="568"/>
        <end position="583"/>
    </location>
</feature>
<evidence type="ECO:0000256" key="7">
    <source>
        <dbReference type="ARBA" id="ARBA00022723"/>
    </source>
</evidence>
<dbReference type="GO" id="GO:0005507">
    <property type="term" value="F:copper ion binding"/>
    <property type="evidence" value="ECO:0007669"/>
    <property type="project" value="InterPro"/>
</dbReference>
<feature type="transmembrane region" description="Helical" evidence="14">
    <location>
        <begin position="320"/>
        <end position="340"/>
    </location>
</feature>
<sequence>MKVTVASRAPAVESGSRGFWPLRDLPVVLWLLGVVVVSLAHTYIPAPRWLMIHLLVLGAAGHSILVWSRYFADTLVRLPPTPRRVQSRRLLLFNLGVLLVATGVPGSQWWLVVVGAVGIAVAVAWHVVGLLRGLRTGFASRFAGTVWFYVAAGALLLVGVTLGTVLAADPGEPLHTRVQLAHIAVNLLGWVGLTVLGTVVTLGPTMLRTRILEGAEQRGRQALPVLLAGIALVVAAAWADVVLLVPAGLLVYVVGAGLVVWPLARTARVKPPTSFPAWSLLAGMAWLLGLLSALVLHVSWAVSHAGSWLGIGKATEQLTPYLAAGFVAQVLLGATSYLIPVVMGGGPAAVRATNRDLDAGGALRVSLTNLGLLVCVLPVPSPVRVVASVLVLAALASFVPILVRTSRRRRTARSADTPETTLRPVGQTTGIAVVGLALVMTAVAFGGSLDPARLVGAPHSAADGAVPTGHTTAVTVEAKDMRFTPSRIRVPVGDRLVITVENTDRTDVHDLVLETGHDSGRIAPGESAVLDAGVVGRDVDGWCSVVGHRQMGMVLAIEAVGAPMAAVAPSAPPGGAASTAGAHAGHEMAPGEPAPGTVIPDPALPSLEPGRVHHRTFTITEQVKEVAPGVTQQLWTYNGSSPGPTLHGRVGDTFVIRLVNHGTVGHSIDFHAGQRAPDAVMVTIPPGKSLTYRFTARRAGIWLYHCSSAPMSAHIANGLFGAVVIDPPDLPAVDRSFVLVQSEHYYGPQGGPVDMDALQAEKPDAVVFNGYRNAYDHAPLTVKVGERVRIWLLDAGPDRPLSFHVVGGQFDRTWLEGDWLLGSARGPSRTGGSQALALAAAQGGFVETVFDEPGRYTFVNHVMVDAERGAHGAIDVTG</sequence>
<keyword evidence="18" id="KW-1185">Reference proteome</keyword>
<comment type="catalytic activity">
    <reaction evidence="11">
        <text>nitric oxide + Fe(III)-[cytochrome c] + H2O = Fe(II)-[cytochrome c] + nitrite + 2 H(+)</text>
        <dbReference type="Rhea" id="RHEA:15233"/>
        <dbReference type="Rhea" id="RHEA-COMP:10350"/>
        <dbReference type="Rhea" id="RHEA-COMP:14399"/>
        <dbReference type="ChEBI" id="CHEBI:15377"/>
        <dbReference type="ChEBI" id="CHEBI:15378"/>
        <dbReference type="ChEBI" id="CHEBI:16301"/>
        <dbReference type="ChEBI" id="CHEBI:16480"/>
        <dbReference type="ChEBI" id="CHEBI:29033"/>
        <dbReference type="ChEBI" id="CHEBI:29034"/>
        <dbReference type="EC" id="1.7.2.1"/>
    </reaction>
</comment>
<feature type="transmembrane region" description="Helical" evidence="14">
    <location>
        <begin position="112"/>
        <end position="134"/>
    </location>
</feature>
<evidence type="ECO:0000256" key="12">
    <source>
        <dbReference type="PIRSR" id="PIRSR601287-1"/>
    </source>
</evidence>
<dbReference type="InterPro" id="IPR008972">
    <property type="entry name" value="Cupredoxin"/>
</dbReference>
<feature type="binding site" description="type 1 copper site" evidence="12">
    <location>
        <position position="705"/>
    </location>
    <ligand>
        <name>Cu cation</name>
        <dbReference type="ChEBI" id="CHEBI:23378"/>
        <label>1</label>
    </ligand>
</feature>
<feature type="binding site" description="type 1 copper site" evidence="12">
    <location>
        <position position="666"/>
    </location>
    <ligand>
        <name>Cu cation</name>
        <dbReference type="ChEBI" id="CHEBI:23378"/>
        <label>1</label>
    </ligand>
</feature>
<dbReference type="CDD" id="cd04208">
    <property type="entry name" value="CuRO_2_CuNIR"/>
    <property type="match status" value="1"/>
</dbReference>
<organism evidence="17 18">
    <name type="scientific">Phycicoccus duodecadis</name>
    <dbReference type="NCBI Taxonomy" id="173053"/>
    <lineage>
        <taxon>Bacteria</taxon>
        <taxon>Bacillati</taxon>
        <taxon>Actinomycetota</taxon>
        <taxon>Actinomycetes</taxon>
        <taxon>Micrococcales</taxon>
        <taxon>Intrasporangiaceae</taxon>
        <taxon>Phycicoccus</taxon>
    </lineage>
</organism>
<feature type="domain" description="EfeO-type cupredoxin-like" evidence="16">
    <location>
        <begin position="469"/>
        <end position="531"/>
    </location>
</feature>